<dbReference type="InterPro" id="IPR004993">
    <property type="entry name" value="GH3"/>
</dbReference>
<evidence type="ECO:0000259" key="1">
    <source>
        <dbReference type="Pfam" id="PF23571"/>
    </source>
</evidence>
<dbReference type="Pfam" id="PF23571">
    <property type="entry name" value="GH3_M"/>
    <property type="match status" value="1"/>
</dbReference>
<dbReference type="Proteomes" id="UP001163152">
    <property type="component" value="Chromosome"/>
</dbReference>
<protein>
    <submittedName>
        <fullName evidence="3">GH3 auxin-responsive promoter family protein</fullName>
    </submittedName>
</protein>
<name>A0A9E8ZCY7_9CYAN</name>
<dbReference type="InterPro" id="IPR055377">
    <property type="entry name" value="GH3_M"/>
</dbReference>
<feature type="domain" description="GH3 C-terminal" evidence="2">
    <location>
        <begin position="430"/>
        <end position="543"/>
    </location>
</feature>
<dbReference type="PANTHER" id="PTHR31901:SF9">
    <property type="entry name" value="GH3 DOMAIN-CONTAINING PROTEIN"/>
    <property type="match status" value="1"/>
</dbReference>
<evidence type="ECO:0000313" key="3">
    <source>
        <dbReference type="EMBL" id="WAL59562.1"/>
    </source>
</evidence>
<dbReference type="GO" id="GO:0016881">
    <property type="term" value="F:acid-amino acid ligase activity"/>
    <property type="evidence" value="ECO:0007669"/>
    <property type="project" value="TreeGrafter"/>
</dbReference>
<evidence type="ECO:0000259" key="2">
    <source>
        <dbReference type="Pfam" id="PF23572"/>
    </source>
</evidence>
<feature type="domain" description="GH3 middle" evidence="1">
    <location>
        <begin position="346"/>
        <end position="414"/>
    </location>
</feature>
<evidence type="ECO:0000313" key="4">
    <source>
        <dbReference type="Proteomes" id="UP001163152"/>
    </source>
</evidence>
<dbReference type="RefSeq" id="WP_268609356.1">
    <property type="nucleotide sequence ID" value="NZ_CP113797.1"/>
</dbReference>
<organism evidence="3 4">
    <name type="scientific">Thermocoleostomius sinensis A174</name>
    <dbReference type="NCBI Taxonomy" id="2016057"/>
    <lineage>
        <taxon>Bacteria</taxon>
        <taxon>Bacillati</taxon>
        <taxon>Cyanobacteriota</taxon>
        <taxon>Cyanophyceae</taxon>
        <taxon>Oculatellales</taxon>
        <taxon>Oculatellaceae</taxon>
        <taxon>Thermocoleostomius</taxon>
    </lineage>
</organism>
<dbReference type="Pfam" id="PF03321">
    <property type="entry name" value="GH3"/>
    <property type="match status" value="1"/>
</dbReference>
<reference evidence="3" key="1">
    <citation type="submission" date="2022-12" db="EMBL/GenBank/DDBJ databases">
        <title>Polyphasic identification of a Novel Hot-Spring Cyanobacterium Ocullathermofonsia sinensis gen nov. sp. nov. and Genomic Insights on its Adaptations to the Thermal Habitat.</title>
        <authorList>
            <person name="Daroch M."/>
            <person name="Tang J."/>
            <person name="Jiang Y."/>
        </authorList>
    </citation>
    <scope>NUCLEOTIDE SEQUENCE</scope>
    <source>
        <strain evidence="3">PKUAC-SCTA174</strain>
    </source>
</reference>
<proteinExistence type="predicted"/>
<gene>
    <name evidence="3" type="ORF">OXH18_20685</name>
</gene>
<sequence length="560" mass="63913">MVNLVLSALSVVASQSKAKFLHRLDQIEATQETFLRSLLQAYQNTAFGQEYRIGEIKTIDQFRDRLPVQPYSAFDPYTQRMAKGEPNILTPDPVIYINLSSGSTGHKKLIPVTKRSRRFVSRANQAALGFLVGAARRSGRPLGKMLLPLSVKPLGYTESGIAYAPVSTSDLRLGNWFYRQIFTYPFEAVQISDTKTRYYICLLFALRNADLRVIAATFPVLALQLCEHLEANADELIQDLETGEMAHWLKLEPELRFKLEQQWSAAPDRADYLRQVLHSHGRLLPKYAWPDLSFMVTARGGTSNFYFDRFPEFFGDTPIFGGTYACAEGVLGVHRDFNTDSVFPAIDSGFFEFIPEDQWEVKYPKTLLPWEVQVGKRYRLVFSNYAGFYRYDLGDVVEIDGMVGRAPLMIFRHRRGGVLSASTEKTSEFHVTQTMQMLQQAFNVTLENFCITLSDDAIPPHYLVNIELAPGETLSQPDLFLQKFDDILQEVHAFYAIKRRDQIPQPRLRILESGSFARLRYHLIQNGMAESQLKFPHVSEDRQFLNDLPIVQEVRLAGDC</sequence>
<dbReference type="AlphaFoldDB" id="A0A9E8ZCY7"/>
<accession>A0A9E8ZCY7</accession>
<keyword evidence="4" id="KW-1185">Reference proteome</keyword>
<dbReference type="EMBL" id="CP113797">
    <property type="protein sequence ID" value="WAL59562.1"/>
    <property type="molecule type" value="Genomic_DNA"/>
</dbReference>
<dbReference type="Pfam" id="PF23572">
    <property type="entry name" value="GH3_C"/>
    <property type="match status" value="1"/>
</dbReference>
<dbReference type="KEGG" id="tsin:OXH18_20685"/>
<dbReference type="GO" id="GO:0005737">
    <property type="term" value="C:cytoplasm"/>
    <property type="evidence" value="ECO:0007669"/>
    <property type="project" value="TreeGrafter"/>
</dbReference>
<dbReference type="PANTHER" id="PTHR31901">
    <property type="entry name" value="GH3 DOMAIN-CONTAINING PROTEIN"/>
    <property type="match status" value="1"/>
</dbReference>
<dbReference type="InterPro" id="IPR055378">
    <property type="entry name" value="GH3_C"/>
</dbReference>